<name>A0AAE3SKZ0_9BACT</name>
<accession>A0AAE3SKZ0</accession>
<reference evidence="2" key="1">
    <citation type="submission" date="2022-10" db="EMBL/GenBank/DDBJ databases">
        <authorList>
            <person name="Yu W.X."/>
        </authorList>
    </citation>
    <scope>NUCLEOTIDE SEQUENCE</scope>
    <source>
        <strain evidence="2">D04</strain>
    </source>
</reference>
<proteinExistence type="predicted"/>
<feature type="region of interest" description="Disordered" evidence="1">
    <location>
        <begin position="101"/>
        <end position="120"/>
    </location>
</feature>
<feature type="compositionally biased region" description="Basic and acidic residues" evidence="1">
    <location>
        <begin position="101"/>
        <end position="110"/>
    </location>
</feature>
<dbReference type="RefSeq" id="WP_301199392.1">
    <property type="nucleotide sequence ID" value="NZ_JAPDPI010000018.1"/>
</dbReference>
<evidence type="ECO:0000313" key="3">
    <source>
        <dbReference type="Proteomes" id="UP001207408"/>
    </source>
</evidence>
<sequence>MDVTIQLRAIKKGDDVILHLKDSEGHEHDKTITTLVNPGSKVTWTLMENSDIIEITGISPKNGSANIFSTPPQPVDGSKDWQAIVCDEQSGKESYNIDFKYKDGKDYRDDPDAEINPPGK</sequence>
<keyword evidence="3" id="KW-1185">Reference proteome</keyword>
<dbReference type="EMBL" id="JAPDPI010000018">
    <property type="protein sequence ID" value="MCW3806020.1"/>
    <property type="molecule type" value="Genomic_DNA"/>
</dbReference>
<evidence type="ECO:0000256" key="1">
    <source>
        <dbReference type="SAM" id="MobiDB-lite"/>
    </source>
</evidence>
<comment type="caution">
    <text evidence="2">The sequence shown here is derived from an EMBL/GenBank/DDBJ whole genome shotgun (WGS) entry which is preliminary data.</text>
</comment>
<evidence type="ECO:0000313" key="2">
    <source>
        <dbReference type="EMBL" id="MCW3806020.1"/>
    </source>
</evidence>
<gene>
    <name evidence="2" type="ORF">OM074_10305</name>
</gene>
<dbReference type="AlphaFoldDB" id="A0AAE3SKZ0"/>
<protein>
    <submittedName>
        <fullName evidence="2">Uncharacterized protein</fullName>
    </submittedName>
</protein>
<dbReference type="Proteomes" id="UP001207408">
    <property type="component" value="Unassembled WGS sequence"/>
</dbReference>
<organism evidence="2 3">
    <name type="scientific">Plebeiibacterium marinum</name>
    <dbReference type="NCBI Taxonomy" id="2992111"/>
    <lineage>
        <taxon>Bacteria</taxon>
        <taxon>Pseudomonadati</taxon>
        <taxon>Bacteroidota</taxon>
        <taxon>Bacteroidia</taxon>
        <taxon>Marinilabiliales</taxon>
        <taxon>Marinilabiliaceae</taxon>
        <taxon>Plebeiibacterium</taxon>
    </lineage>
</organism>